<dbReference type="Proteomes" id="UP000663722">
    <property type="component" value="Chromosome"/>
</dbReference>
<dbReference type="AlphaFoldDB" id="A0A975GTX3"/>
<reference evidence="1" key="1">
    <citation type="journal article" date="2021" name="Microb. Physiol.">
        <title>Proteogenomic Insights into the Physiology of Marine, Sulfate-Reducing, Filamentous Desulfonema limicola and Desulfonema magnum.</title>
        <authorList>
            <person name="Schnaars V."/>
            <person name="Wohlbrand L."/>
            <person name="Scheve S."/>
            <person name="Hinrichs C."/>
            <person name="Reinhardt R."/>
            <person name="Rabus R."/>
        </authorList>
    </citation>
    <scope>NUCLEOTIDE SEQUENCE</scope>
    <source>
        <strain evidence="1">4be13</strain>
    </source>
</reference>
<evidence type="ECO:0000313" key="2">
    <source>
        <dbReference type="Proteomes" id="UP000663722"/>
    </source>
</evidence>
<dbReference type="EMBL" id="CP061800">
    <property type="protein sequence ID" value="QTA92578.1"/>
    <property type="molecule type" value="Genomic_DNA"/>
</dbReference>
<organism evidence="1 2">
    <name type="scientific">Desulfonema magnum</name>
    <dbReference type="NCBI Taxonomy" id="45655"/>
    <lineage>
        <taxon>Bacteria</taxon>
        <taxon>Pseudomonadati</taxon>
        <taxon>Thermodesulfobacteriota</taxon>
        <taxon>Desulfobacteria</taxon>
        <taxon>Desulfobacterales</taxon>
        <taxon>Desulfococcaceae</taxon>
        <taxon>Desulfonema</taxon>
    </lineage>
</organism>
<proteinExistence type="predicted"/>
<dbReference type="KEGG" id="dmm:dnm_086610"/>
<keyword evidence="2" id="KW-1185">Reference proteome</keyword>
<accession>A0A975GTX3</accession>
<protein>
    <submittedName>
        <fullName evidence="1">Uncharacterized protein</fullName>
    </submittedName>
</protein>
<name>A0A975GTX3_9BACT</name>
<sequence>MIPKEIGYFKKIRFLLSGHTLSDMTTHERNRTFFKNPISLHDKLYIRACLKISKAICF</sequence>
<evidence type="ECO:0000313" key="1">
    <source>
        <dbReference type="EMBL" id="QTA92578.1"/>
    </source>
</evidence>
<gene>
    <name evidence="1" type="ORF">dnm_086610</name>
</gene>